<evidence type="ECO:0000256" key="8">
    <source>
        <dbReference type="ARBA" id="ARBA00023065"/>
    </source>
</evidence>
<dbReference type="EMBL" id="BDDD01008010">
    <property type="protein sequence ID" value="GAV91759.1"/>
    <property type="molecule type" value="Genomic_DNA"/>
</dbReference>
<accession>A0A1Q3DH62</accession>
<evidence type="ECO:0000256" key="3">
    <source>
        <dbReference type="ARBA" id="ARBA00007808"/>
    </source>
</evidence>
<keyword evidence="8" id="KW-0406">Ion transport</keyword>
<evidence type="ECO:0000256" key="10">
    <source>
        <dbReference type="SAM" id="Phobius"/>
    </source>
</evidence>
<sequence>MDSQRTDGSKGIDNEFVNKSVPAGRYFDALRGPELDQVKEYEDILLPKDEKWPFLLRFPIGCFGICLGLSSQAILWLTLATSPATKSLHITPFINLSLWLLGLAVLISVSFTYILKCIFYFEAFKREYFHPVRVNFFFAPWVVCMFLAIGVPPILAPKTLHPAIWCTFMAPYVFLEVKIYGQWLSGGKRRLCKVANPSSHLSVVGNFIGAILASKVGWQEAAKFLWAVGFAHYLVVFVTLYQRLPTSEALPKELHPVYSMFIAAPSAASIAWKTIYGEFDALSRTLYFIALFLYASLVVRINFFTGFRFSVAWWSYTFPMTTVSVAAIKYAEQEPSVMSKGLALTLSFMSSTMVFVLFVYTLFHAFVWRTLFPNDLAIAITKRRLVKDRASFKKACDIRHRTEQASSRHISVNKDFD</sequence>
<dbReference type="AlphaFoldDB" id="A0A1Q3DH62"/>
<dbReference type="STRING" id="3775.A0A1Q3DH62"/>
<organism evidence="11 12">
    <name type="scientific">Cephalotus follicularis</name>
    <name type="common">Albany pitcher plant</name>
    <dbReference type="NCBI Taxonomy" id="3775"/>
    <lineage>
        <taxon>Eukaryota</taxon>
        <taxon>Viridiplantae</taxon>
        <taxon>Streptophyta</taxon>
        <taxon>Embryophyta</taxon>
        <taxon>Tracheophyta</taxon>
        <taxon>Spermatophyta</taxon>
        <taxon>Magnoliopsida</taxon>
        <taxon>eudicotyledons</taxon>
        <taxon>Gunneridae</taxon>
        <taxon>Pentapetalae</taxon>
        <taxon>rosids</taxon>
        <taxon>fabids</taxon>
        <taxon>Oxalidales</taxon>
        <taxon>Cephalotaceae</taxon>
        <taxon>Cephalotus</taxon>
    </lineage>
</organism>
<dbReference type="Proteomes" id="UP000187406">
    <property type="component" value="Unassembled WGS sequence"/>
</dbReference>
<keyword evidence="6 10" id="KW-0812">Transmembrane</keyword>
<keyword evidence="12" id="KW-1185">Reference proteome</keyword>
<evidence type="ECO:0000256" key="5">
    <source>
        <dbReference type="ARBA" id="ARBA00022475"/>
    </source>
</evidence>
<name>A0A1Q3DH62_CEPFO</name>
<dbReference type="CDD" id="cd09323">
    <property type="entry name" value="TDT_SLAC1_like"/>
    <property type="match status" value="1"/>
</dbReference>
<dbReference type="GO" id="GO:0012505">
    <property type="term" value="C:endomembrane system"/>
    <property type="evidence" value="ECO:0007669"/>
    <property type="project" value="UniProtKB-SubCell"/>
</dbReference>
<comment type="caution">
    <text evidence="11">The sequence shown here is derived from an EMBL/GenBank/DDBJ whole genome shotgun (WGS) entry which is preliminary data.</text>
</comment>
<feature type="transmembrane region" description="Helical" evidence="10">
    <location>
        <begin position="96"/>
        <end position="115"/>
    </location>
</feature>
<comment type="similarity">
    <text evidence="3">Belongs to the SLAC1 S-type anion channel family.</text>
</comment>
<feature type="transmembrane region" description="Helical" evidence="10">
    <location>
        <begin position="281"/>
        <end position="299"/>
    </location>
</feature>
<keyword evidence="4" id="KW-0813">Transport</keyword>
<feature type="transmembrane region" description="Helical" evidence="10">
    <location>
        <begin position="342"/>
        <end position="363"/>
    </location>
</feature>
<dbReference type="InterPro" id="IPR004695">
    <property type="entry name" value="SLAC1/Mae1/Ssu1/TehA"/>
</dbReference>
<gene>
    <name evidence="11" type="ORF">CFOL_v3_35147</name>
</gene>
<feature type="transmembrane region" description="Helical" evidence="10">
    <location>
        <begin position="136"/>
        <end position="156"/>
    </location>
</feature>
<dbReference type="GO" id="GO:0090332">
    <property type="term" value="P:stomatal closure"/>
    <property type="evidence" value="ECO:0007669"/>
    <property type="project" value="TreeGrafter"/>
</dbReference>
<feature type="transmembrane region" description="Helical" evidence="10">
    <location>
        <begin position="224"/>
        <end position="244"/>
    </location>
</feature>
<dbReference type="OrthoDB" id="1912323at2759"/>
<evidence type="ECO:0000256" key="9">
    <source>
        <dbReference type="ARBA" id="ARBA00023136"/>
    </source>
</evidence>
<keyword evidence="9 10" id="KW-0472">Membrane</keyword>
<evidence type="ECO:0000256" key="6">
    <source>
        <dbReference type="ARBA" id="ARBA00022692"/>
    </source>
</evidence>
<evidence type="ECO:0000256" key="2">
    <source>
        <dbReference type="ARBA" id="ARBA00004236"/>
    </source>
</evidence>
<proteinExistence type="inferred from homology"/>
<feature type="transmembrane region" description="Helical" evidence="10">
    <location>
        <begin position="256"/>
        <end position="275"/>
    </location>
</feature>
<dbReference type="FunCoup" id="A0A1Q3DH62">
    <property type="interactions" value="7"/>
</dbReference>
<dbReference type="Gene3D" id="1.50.10.150">
    <property type="entry name" value="Voltage-dependent anion channel"/>
    <property type="match status" value="1"/>
</dbReference>
<feature type="transmembrane region" description="Helical" evidence="10">
    <location>
        <begin position="54"/>
        <end position="76"/>
    </location>
</feature>
<dbReference type="PANTHER" id="PTHR31269:SF11">
    <property type="entry name" value="GUARD CELL S-TYPE ANION CHANNEL SLAC1"/>
    <property type="match status" value="1"/>
</dbReference>
<keyword evidence="5" id="KW-1003">Cell membrane</keyword>
<dbReference type="InterPro" id="IPR038665">
    <property type="entry name" value="Voltage-dep_anion_channel_sf"/>
</dbReference>
<evidence type="ECO:0000256" key="1">
    <source>
        <dbReference type="ARBA" id="ARBA00004127"/>
    </source>
</evidence>
<dbReference type="GO" id="GO:0008308">
    <property type="term" value="F:voltage-gated monoatomic anion channel activity"/>
    <property type="evidence" value="ECO:0007669"/>
    <property type="project" value="InterPro"/>
</dbReference>
<dbReference type="GO" id="GO:0005886">
    <property type="term" value="C:plasma membrane"/>
    <property type="evidence" value="ECO:0007669"/>
    <property type="project" value="UniProtKB-SubCell"/>
</dbReference>
<dbReference type="GO" id="GO:0006873">
    <property type="term" value="P:intracellular monoatomic ion homeostasis"/>
    <property type="evidence" value="ECO:0007669"/>
    <property type="project" value="InterPro"/>
</dbReference>
<reference evidence="12" key="1">
    <citation type="submission" date="2016-04" db="EMBL/GenBank/DDBJ databases">
        <title>Cephalotus genome sequencing.</title>
        <authorList>
            <person name="Fukushima K."/>
            <person name="Hasebe M."/>
            <person name="Fang X."/>
        </authorList>
    </citation>
    <scope>NUCLEOTIDE SEQUENCE [LARGE SCALE GENOMIC DNA]</scope>
    <source>
        <strain evidence="12">cv. St1</strain>
    </source>
</reference>
<evidence type="ECO:0000313" key="11">
    <source>
        <dbReference type="EMBL" id="GAV91759.1"/>
    </source>
</evidence>
<evidence type="ECO:0000256" key="7">
    <source>
        <dbReference type="ARBA" id="ARBA00022989"/>
    </source>
</evidence>
<keyword evidence="7 10" id="KW-1133">Transmembrane helix</keyword>
<dbReference type="InParanoid" id="A0A1Q3DH62"/>
<dbReference type="InterPro" id="IPR030183">
    <property type="entry name" value="SLAC/SLAH"/>
</dbReference>
<evidence type="ECO:0000256" key="4">
    <source>
        <dbReference type="ARBA" id="ARBA00022448"/>
    </source>
</evidence>
<evidence type="ECO:0000313" key="12">
    <source>
        <dbReference type="Proteomes" id="UP000187406"/>
    </source>
</evidence>
<dbReference type="Pfam" id="PF03595">
    <property type="entry name" value="SLAC1"/>
    <property type="match status" value="1"/>
</dbReference>
<dbReference type="PANTHER" id="PTHR31269">
    <property type="entry name" value="S-TYPE ANION CHANNEL SLAH3"/>
    <property type="match status" value="1"/>
</dbReference>
<protein>
    <submittedName>
        <fullName evidence="11">C4dic_mal_tran domain-containing protein</fullName>
    </submittedName>
</protein>
<feature type="transmembrane region" description="Helical" evidence="10">
    <location>
        <begin position="311"/>
        <end position="330"/>
    </location>
</feature>
<comment type="subcellular location">
    <subcellularLocation>
        <location evidence="2">Cell membrane</location>
    </subcellularLocation>
    <subcellularLocation>
        <location evidence="1">Endomembrane system</location>
        <topology evidence="1">Multi-pass membrane protein</topology>
    </subcellularLocation>
</comment>